<reference evidence="3" key="1">
    <citation type="submission" date="2022-12" db="EMBL/GenBank/DDBJ databases">
        <title>Draft genome assemblies for two species of Escallonia (Escalloniales).</title>
        <authorList>
            <person name="Chanderbali A."/>
            <person name="Dervinis C."/>
            <person name="Anghel I."/>
            <person name="Soltis D."/>
            <person name="Soltis P."/>
            <person name="Zapata F."/>
        </authorList>
    </citation>
    <scope>NUCLEOTIDE SEQUENCE</scope>
    <source>
        <strain evidence="3">UCBG64.0493</strain>
        <tissue evidence="3">Leaf</tissue>
    </source>
</reference>
<evidence type="ECO:0000259" key="2">
    <source>
        <dbReference type="Pfam" id="PF07727"/>
    </source>
</evidence>
<accession>A0AA89BE30</accession>
<name>A0AA89BE30_9ASTE</name>
<protein>
    <recommendedName>
        <fullName evidence="2">Reverse transcriptase Ty1/copia-type domain-containing protein</fullName>
    </recommendedName>
</protein>
<organism evidence="3 4">
    <name type="scientific">Escallonia herrerae</name>
    <dbReference type="NCBI Taxonomy" id="1293975"/>
    <lineage>
        <taxon>Eukaryota</taxon>
        <taxon>Viridiplantae</taxon>
        <taxon>Streptophyta</taxon>
        <taxon>Embryophyta</taxon>
        <taxon>Tracheophyta</taxon>
        <taxon>Spermatophyta</taxon>
        <taxon>Magnoliopsida</taxon>
        <taxon>eudicotyledons</taxon>
        <taxon>Gunneridae</taxon>
        <taxon>Pentapetalae</taxon>
        <taxon>asterids</taxon>
        <taxon>campanulids</taxon>
        <taxon>Escalloniales</taxon>
        <taxon>Escalloniaceae</taxon>
        <taxon>Escallonia</taxon>
    </lineage>
</organism>
<dbReference type="PANTHER" id="PTHR11439">
    <property type="entry name" value="GAG-POL-RELATED RETROTRANSPOSON"/>
    <property type="match status" value="1"/>
</dbReference>
<feature type="compositionally biased region" description="Low complexity" evidence="1">
    <location>
        <begin position="199"/>
        <end position="209"/>
    </location>
</feature>
<evidence type="ECO:0000313" key="4">
    <source>
        <dbReference type="Proteomes" id="UP001188597"/>
    </source>
</evidence>
<sequence length="540" mass="61231">MIIIELKGFYFHGIRARTLNLCFCIFGAGSFCVGHQPSFPTFAQTSHLLLFASLHIISEWCDDFQNQHFLQRLLCSREQGSIGKSEVEASGTKSFPIIVQSENSSFNAGIILNETNYDMWSQIMEMYIAEKEKLSLIRGDSQPLTKKDDGYEKCELDHRDKVIMESEKDVASYRKSIQRQRYPEWWDHNRDPRKRQSNKASTAATTKTKMNGDFTAGESLTLVATGGNMDSSEPVDWEGDAPQALDVTQATEVPNQLLKQSPRAQFGRFTKSMKAFGYSQSNADHTLFIKKQGKITALIVYVDDMVVTGNDPEERKALQNYLSQEFEMKDLGSLKFFLGIEVSSSTKGIFLSQRKYILDLLQETDMSACQPADTAIEEGLKLFIEPNQVPVDKGRYQRLVGRLMYLAHTRPDLAYASSVVSQFMHNPGEQHLKAVMRILRTAKEILENVKETYSDNENTSELFEIKGLNKDLDEVRRRILGTKPLPSLREASSEVRREESRKKIMIERQGIQNSDESSALVPIEPTTKAVEPASQRKTLV</sequence>
<feature type="region of interest" description="Disordered" evidence="1">
    <location>
        <begin position="184"/>
        <end position="211"/>
    </location>
</feature>
<dbReference type="AlphaFoldDB" id="A0AA89BE30"/>
<dbReference type="SUPFAM" id="SSF56672">
    <property type="entry name" value="DNA/RNA polymerases"/>
    <property type="match status" value="1"/>
</dbReference>
<dbReference type="InterPro" id="IPR013103">
    <property type="entry name" value="RVT_2"/>
</dbReference>
<proteinExistence type="predicted"/>
<feature type="domain" description="Reverse transcriptase Ty1/copia-type" evidence="2">
    <location>
        <begin position="258"/>
        <end position="376"/>
    </location>
</feature>
<comment type="caution">
    <text evidence="3">The sequence shown here is derived from an EMBL/GenBank/DDBJ whole genome shotgun (WGS) entry which is preliminary data.</text>
</comment>
<dbReference type="InterPro" id="IPR043502">
    <property type="entry name" value="DNA/RNA_pol_sf"/>
</dbReference>
<dbReference type="PANTHER" id="PTHR11439:SF467">
    <property type="entry name" value="INTEGRASE CATALYTIC DOMAIN-CONTAINING PROTEIN"/>
    <property type="match status" value="1"/>
</dbReference>
<dbReference type="EMBL" id="JAVXUP010000116">
    <property type="protein sequence ID" value="KAK3037693.1"/>
    <property type="molecule type" value="Genomic_DNA"/>
</dbReference>
<dbReference type="Proteomes" id="UP001188597">
    <property type="component" value="Unassembled WGS sequence"/>
</dbReference>
<evidence type="ECO:0000313" key="3">
    <source>
        <dbReference type="EMBL" id="KAK3037693.1"/>
    </source>
</evidence>
<evidence type="ECO:0000256" key="1">
    <source>
        <dbReference type="SAM" id="MobiDB-lite"/>
    </source>
</evidence>
<feature type="region of interest" description="Disordered" evidence="1">
    <location>
        <begin position="510"/>
        <end position="540"/>
    </location>
</feature>
<dbReference type="Pfam" id="PF07727">
    <property type="entry name" value="RVT_2"/>
    <property type="match status" value="1"/>
</dbReference>
<keyword evidence="4" id="KW-1185">Reference proteome</keyword>
<gene>
    <name evidence="3" type="ORF">RJ639_030637</name>
</gene>